<evidence type="ECO:0000256" key="2">
    <source>
        <dbReference type="SAM" id="Phobius"/>
    </source>
</evidence>
<evidence type="ECO:0000313" key="4">
    <source>
        <dbReference type="EMBL" id="OMP11154.1"/>
    </source>
</evidence>
<dbReference type="InterPro" id="IPR026961">
    <property type="entry name" value="PGG_dom"/>
</dbReference>
<dbReference type="PANTHER" id="PTHR24177:SF365">
    <property type="entry name" value="ANKYRIN REPEAT-CONTAINING PROTEIN NPR4-LIKE ISOFORM X1"/>
    <property type="match status" value="1"/>
</dbReference>
<feature type="repeat" description="ANK" evidence="1">
    <location>
        <begin position="60"/>
        <end position="86"/>
    </location>
</feature>
<keyword evidence="2" id="KW-0812">Transmembrane</keyword>
<dbReference type="Pfam" id="PF12796">
    <property type="entry name" value="Ank_2"/>
    <property type="match status" value="1"/>
</dbReference>
<organism evidence="4 5">
    <name type="scientific">Corchorus capsularis</name>
    <name type="common">Jute</name>
    <dbReference type="NCBI Taxonomy" id="210143"/>
    <lineage>
        <taxon>Eukaryota</taxon>
        <taxon>Viridiplantae</taxon>
        <taxon>Streptophyta</taxon>
        <taxon>Embryophyta</taxon>
        <taxon>Tracheophyta</taxon>
        <taxon>Spermatophyta</taxon>
        <taxon>Magnoliopsida</taxon>
        <taxon>eudicotyledons</taxon>
        <taxon>Gunneridae</taxon>
        <taxon>Pentapetalae</taxon>
        <taxon>rosids</taxon>
        <taxon>malvids</taxon>
        <taxon>Malvales</taxon>
        <taxon>Malvaceae</taxon>
        <taxon>Grewioideae</taxon>
        <taxon>Apeibeae</taxon>
        <taxon>Corchorus</taxon>
    </lineage>
</organism>
<reference evidence="4 5" key="1">
    <citation type="submission" date="2013-09" db="EMBL/GenBank/DDBJ databases">
        <title>Corchorus capsularis genome sequencing.</title>
        <authorList>
            <person name="Alam M."/>
            <person name="Haque M.S."/>
            <person name="Islam M.S."/>
            <person name="Emdad E.M."/>
            <person name="Islam M.M."/>
            <person name="Ahmed B."/>
            <person name="Halim A."/>
            <person name="Hossen Q.M.M."/>
            <person name="Hossain M.Z."/>
            <person name="Ahmed R."/>
            <person name="Khan M.M."/>
            <person name="Islam R."/>
            <person name="Rashid M.M."/>
            <person name="Khan S.A."/>
            <person name="Rahman M.S."/>
            <person name="Alam M."/>
        </authorList>
    </citation>
    <scope>NUCLEOTIDE SEQUENCE [LARGE SCALE GENOMIC DNA]</scope>
    <source>
        <strain evidence="5">cv. CVL-1</strain>
        <tissue evidence="4">Whole seedling</tissue>
    </source>
</reference>
<dbReference type="GO" id="GO:0016020">
    <property type="term" value="C:membrane"/>
    <property type="evidence" value="ECO:0007669"/>
    <property type="project" value="TreeGrafter"/>
</dbReference>
<dbReference type="InterPro" id="IPR002110">
    <property type="entry name" value="Ankyrin_rpt"/>
</dbReference>
<name>A0A1R3KVK7_COCAP</name>
<dbReference type="AlphaFoldDB" id="A0A1R3KVK7"/>
<dbReference type="Gramene" id="OMP11154">
    <property type="protein sequence ID" value="OMP11154"/>
    <property type="gene ID" value="CCACVL1_00653"/>
</dbReference>
<dbReference type="InterPro" id="IPR036770">
    <property type="entry name" value="Ankyrin_rpt-contain_sf"/>
</dbReference>
<dbReference type="EMBL" id="AWWV01001523">
    <property type="protein sequence ID" value="OMP11154.1"/>
    <property type="molecule type" value="Genomic_DNA"/>
</dbReference>
<evidence type="ECO:0000313" key="5">
    <source>
        <dbReference type="Proteomes" id="UP000188268"/>
    </source>
</evidence>
<comment type="caution">
    <text evidence="4">The sequence shown here is derived from an EMBL/GenBank/DDBJ whole genome shotgun (WGS) entry which is preliminary data.</text>
</comment>
<dbReference type="PROSITE" id="PS50088">
    <property type="entry name" value="ANK_REPEAT"/>
    <property type="match status" value="2"/>
</dbReference>
<gene>
    <name evidence="4" type="ORF">CCACVL1_00653</name>
</gene>
<accession>A0A1R3KVK7</accession>
<dbReference type="STRING" id="210143.A0A1R3KVK7"/>
<sequence length="599" mass="67872">METNHKNSSKNQYHSSEYEKLLAALKGSWKKYVKQFEGNDVVENGNIGVIASTEVLYNKKGMTALHIAAANGHTKFVENVVKLIVDEKDSDVLKTGFKGGFTALHLAAMGGHVKMAKALVKRNKELTQCRDAKGKDTPLLCAVKFFSKHKLVSYLALETEHELPAELPFSHSKAGELMIHLTHLGFHDEKELALKSSLQDAKAKGDKSGVLCRTIKMVPCLNKIREKKLSHERACKLVDHCLKALRNCCDEKEGTKYFKQQEILLFAARHGIVEIVTESLRYFPNLIFTKHGSFLVKYAIQWRQEKIFNLIGKTTALDKLLAFKCVEAEKKASKQKQVISMSVDKDKQQELEITSRFVDKKQHPSPSHFAAELPVISRLPKDSTAASQMQREMQWFKAIERIQHPRMREITSKDGETAFDLFSKNHKEMRENAEKWMKETSNSSMVVSTLIATIAFAAAFTVPGGNNDEGDPIFLKRTSFKVFIFSDALALFSSVTSILMFLSVLTSCFKEVDFLHELPKRMLIGLASLFFALATLMVAFGAGLVIVLSETFQWVWSPIIFFALIPVTLFMMLQLRLFIEMVESTYVSIFHHQKFWKLD</sequence>
<feature type="repeat" description="ANK" evidence="1">
    <location>
        <begin position="99"/>
        <end position="131"/>
    </location>
</feature>
<dbReference type="OrthoDB" id="1921232at2759"/>
<protein>
    <recommendedName>
        <fullName evidence="3">PGG domain-containing protein</fullName>
    </recommendedName>
</protein>
<keyword evidence="1" id="KW-0040">ANK repeat</keyword>
<proteinExistence type="predicted"/>
<keyword evidence="2" id="KW-0472">Membrane</keyword>
<dbReference type="Proteomes" id="UP000188268">
    <property type="component" value="Unassembled WGS sequence"/>
</dbReference>
<dbReference type="SMART" id="SM00248">
    <property type="entry name" value="ANK"/>
    <property type="match status" value="2"/>
</dbReference>
<dbReference type="Gene3D" id="1.25.40.20">
    <property type="entry name" value="Ankyrin repeat-containing domain"/>
    <property type="match status" value="1"/>
</dbReference>
<feature type="domain" description="PGG" evidence="3">
    <location>
        <begin position="434"/>
        <end position="547"/>
    </location>
</feature>
<feature type="transmembrane region" description="Helical" evidence="2">
    <location>
        <begin position="482"/>
        <end position="502"/>
    </location>
</feature>
<evidence type="ECO:0000259" key="3">
    <source>
        <dbReference type="Pfam" id="PF13962"/>
    </source>
</evidence>
<dbReference type="Pfam" id="PF13962">
    <property type="entry name" value="PGG"/>
    <property type="match status" value="1"/>
</dbReference>
<keyword evidence="2" id="KW-1133">Transmembrane helix</keyword>
<dbReference type="SUPFAM" id="SSF48403">
    <property type="entry name" value="Ankyrin repeat"/>
    <property type="match status" value="1"/>
</dbReference>
<dbReference type="PROSITE" id="PS50297">
    <property type="entry name" value="ANK_REP_REGION"/>
    <property type="match status" value="2"/>
</dbReference>
<dbReference type="OMA" id="ENAEKWM"/>
<feature type="transmembrane region" description="Helical" evidence="2">
    <location>
        <begin position="523"/>
        <end position="548"/>
    </location>
</feature>
<dbReference type="PANTHER" id="PTHR24177">
    <property type="entry name" value="CASKIN"/>
    <property type="match status" value="1"/>
</dbReference>
<evidence type="ECO:0000256" key="1">
    <source>
        <dbReference type="PROSITE-ProRule" id="PRU00023"/>
    </source>
</evidence>
<feature type="transmembrane region" description="Helical" evidence="2">
    <location>
        <begin position="445"/>
        <end position="462"/>
    </location>
</feature>
<keyword evidence="5" id="KW-1185">Reference proteome</keyword>
<feature type="transmembrane region" description="Helical" evidence="2">
    <location>
        <begin position="554"/>
        <end position="573"/>
    </location>
</feature>